<dbReference type="SUPFAM" id="SSF88697">
    <property type="entry name" value="PUA domain-like"/>
    <property type="match status" value="1"/>
</dbReference>
<evidence type="ECO:0000256" key="1">
    <source>
        <dbReference type="ARBA" id="ARBA00004584"/>
    </source>
</evidence>
<dbReference type="SMART" id="SM00317">
    <property type="entry name" value="SET"/>
    <property type="match status" value="1"/>
</dbReference>
<keyword evidence="4 6" id="KW-0539">Nucleus</keyword>
<feature type="compositionally biased region" description="Basic and acidic residues" evidence="7">
    <location>
        <begin position="1"/>
        <end position="12"/>
    </location>
</feature>
<dbReference type="GO" id="GO:0005634">
    <property type="term" value="C:nucleus"/>
    <property type="evidence" value="ECO:0007669"/>
    <property type="project" value="UniProtKB-SubCell"/>
</dbReference>
<feature type="domain" description="YDG" evidence="10">
    <location>
        <begin position="129"/>
        <end position="269"/>
    </location>
</feature>
<dbReference type="GO" id="GO:0042054">
    <property type="term" value="F:histone methyltransferase activity"/>
    <property type="evidence" value="ECO:0007669"/>
    <property type="project" value="InterPro"/>
</dbReference>
<dbReference type="OMA" id="WREPGEN"/>
<accession>V4JYI3</accession>
<dbReference type="Gramene" id="ESQ30560">
    <property type="protein sequence ID" value="ESQ30560"/>
    <property type="gene ID" value="EUTSA_v10012001mg"/>
</dbReference>
<dbReference type="InterPro" id="IPR051357">
    <property type="entry name" value="H3K9_HMTase_SUVAR3-9"/>
</dbReference>
<name>V4JYI3_EUTSA</name>
<dbReference type="InterPro" id="IPR003105">
    <property type="entry name" value="SRA_YDG"/>
</dbReference>
<comment type="subcellular location">
    <subcellularLocation>
        <location evidence="1">Chromosome</location>
        <location evidence="1">Centromere</location>
    </subcellularLocation>
    <subcellularLocation>
        <location evidence="6">Nucleus</location>
    </subcellularLocation>
</comment>
<evidence type="ECO:0000256" key="6">
    <source>
        <dbReference type="PROSITE-ProRule" id="PRU00358"/>
    </source>
</evidence>
<evidence type="ECO:0000259" key="9">
    <source>
        <dbReference type="PROSITE" id="PS50867"/>
    </source>
</evidence>
<feature type="compositionally biased region" description="Polar residues" evidence="7">
    <location>
        <begin position="18"/>
        <end position="29"/>
    </location>
</feature>
<dbReference type="EMBL" id="KI517809">
    <property type="protein sequence ID" value="ESQ30560.1"/>
    <property type="molecule type" value="Genomic_DNA"/>
</dbReference>
<proteinExistence type="predicted"/>
<dbReference type="InterPro" id="IPR001214">
    <property type="entry name" value="SET_dom"/>
</dbReference>
<dbReference type="InterPro" id="IPR036987">
    <property type="entry name" value="SRA-YDG_sf"/>
</dbReference>
<gene>
    <name evidence="11" type="ORF">EUTSA_v10012001mg</name>
</gene>
<dbReference type="InterPro" id="IPR015947">
    <property type="entry name" value="PUA-like_sf"/>
</dbReference>
<dbReference type="STRING" id="72664.V4JYI3"/>
<evidence type="ECO:0000259" key="8">
    <source>
        <dbReference type="PROSITE" id="PS50280"/>
    </source>
</evidence>
<dbReference type="PROSITE" id="PS50280">
    <property type="entry name" value="SET"/>
    <property type="match status" value="1"/>
</dbReference>
<sequence length="553" mass="61710">MERGEGSRKFPGGEEPNTKNASNNVTSTADVGPSSGPLKRGRGRPKGSQNSKKSKQSDRLIKWVPLFQGSINKVNQETGNDELVSSLMMRFNAVRRRLSQVKNVRGEVSTALRTFKDLQLRTNTKARVGSVPGIKVGDIFFLWGEMELVGLHAVPIGTNFMKVEDSGEDKRLAISVVSSGKNADEAQDPDGLIYTGFGGQESDQKLDRMNLSLVEALTKKSVVRVIRAVEDEKRSQGNVYIYDGLYSITDMWEEKSANGFKVFKFRFVRQPDQKPAFGVWKSIEQWKEGVITRPGLVLEDLSDGAENLKVSLVNEVDDEKGPSSFSYITSLKHSVIDVPPMVDLCTCRPKSCCSRDDCLCVQRNGGEFPYVDKVLVTRRPMIYECGDSCPCSNDCKNKMIGTGLKFSLEVFKTMDRGWGLRSLDPIRAGSFICEFAGDIIQKGDEETDDYIFDSSRVYKSFQWNYEPELVGEDASAKVSEKSGNVACFMNHSCSPNVMWQPISREEKGVWCIHIGCFAIKHIPPLMELTYDYGAFRGYGKKKICLCRSKKCSG</sequence>
<evidence type="ECO:0000259" key="10">
    <source>
        <dbReference type="PROSITE" id="PS51015"/>
    </source>
</evidence>
<dbReference type="InterPro" id="IPR025794">
    <property type="entry name" value="H3-K9-MeTrfase_plant"/>
</dbReference>
<dbReference type="GO" id="GO:0003690">
    <property type="term" value="F:double-stranded DNA binding"/>
    <property type="evidence" value="ECO:0007669"/>
    <property type="project" value="TreeGrafter"/>
</dbReference>
<evidence type="ECO:0000313" key="11">
    <source>
        <dbReference type="EMBL" id="ESQ30560.1"/>
    </source>
</evidence>
<dbReference type="PANTHER" id="PTHR45660">
    <property type="entry name" value="HISTONE-LYSINE N-METHYLTRANSFERASE SETMAR"/>
    <property type="match status" value="1"/>
</dbReference>
<dbReference type="Pfam" id="PF00856">
    <property type="entry name" value="SET"/>
    <property type="match status" value="1"/>
</dbReference>
<evidence type="ECO:0000256" key="5">
    <source>
        <dbReference type="ARBA" id="ARBA00023328"/>
    </source>
</evidence>
<dbReference type="eggNOG" id="KOG1082">
    <property type="taxonomic scope" value="Eukaryota"/>
</dbReference>
<evidence type="ECO:0000256" key="3">
    <source>
        <dbReference type="ARBA" id="ARBA00022853"/>
    </source>
</evidence>
<feature type="domain" description="SET" evidence="8">
    <location>
        <begin position="406"/>
        <end position="533"/>
    </location>
</feature>
<keyword evidence="5" id="KW-0137">Centromere</keyword>
<dbReference type="KEGG" id="eus:EUTSA_v10012001mg"/>
<reference evidence="11 12" key="1">
    <citation type="journal article" date="2013" name="Front. Plant Sci.">
        <title>The Reference Genome of the Halophytic Plant Eutrema salsugineum.</title>
        <authorList>
            <person name="Yang R."/>
            <person name="Jarvis D.E."/>
            <person name="Chen H."/>
            <person name="Beilstein M.A."/>
            <person name="Grimwood J."/>
            <person name="Jenkins J."/>
            <person name="Shu S."/>
            <person name="Prochnik S."/>
            <person name="Xin M."/>
            <person name="Ma C."/>
            <person name="Schmutz J."/>
            <person name="Wing R.A."/>
            <person name="Mitchell-Olds T."/>
            <person name="Schumaker K.S."/>
            <person name="Wang X."/>
        </authorList>
    </citation>
    <scope>NUCLEOTIDE SEQUENCE [LARGE SCALE GENOMIC DNA]</scope>
</reference>
<dbReference type="PANTHER" id="PTHR45660:SF18">
    <property type="entry name" value="HISTONE-LYSINE N-METHYLTRANSFERASE, H3 LYSINE-9 SPECIFIC SUVH7-RELATED"/>
    <property type="match status" value="1"/>
</dbReference>
<keyword evidence="2" id="KW-0158">Chromosome</keyword>
<evidence type="ECO:0008006" key="13">
    <source>
        <dbReference type="Google" id="ProtNLM"/>
    </source>
</evidence>
<dbReference type="SUPFAM" id="SSF82199">
    <property type="entry name" value="SET domain"/>
    <property type="match status" value="1"/>
</dbReference>
<evidence type="ECO:0000256" key="4">
    <source>
        <dbReference type="ARBA" id="ARBA00023242"/>
    </source>
</evidence>
<dbReference type="Gene3D" id="2.30.280.10">
    <property type="entry name" value="SRA-YDG"/>
    <property type="match status" value="1"/>
</dbReference>
<keyword evidence="3" id="KW-0156">Chromatin regulator</keyword>
<dbReference type="SMART" id="SM00466">
    <property type="entry name" value="SRA"/>
    <property type="match status" value="1"/>
</dbReference>
<dbReference type="InterPro" id="IPR007728">
    <property type="entry name" value="Pre-SET_dom"/>
</dbReference>
<dbReference type="GO" id="GO:0008270">
    <property type="term" value="F:zinc ion binding"/>
    <property type="evidence" value="ECO:0007669"/>
    <property type="project" value="InterPro"/>
</dbReference>
<dbReference type="SMART" id="SM00468">
    <property type="entry name" value="PreSET"/>
    <property type="match status" value="1"/>
</dbReference>
<dbReference type="Proteomes" id="UP000030689">
    <property type="component" value="Unassembled WGS sequence"/>
</dbReference>
<dbReference type="PROSITE" id="PS51575">
    <property type="entry name" value="SAM_MT43_SUVAR39_2"/>
    <property type="match status" value="1"/>
</dbReference>
<evidence type="ECO:0000313" key="12">
    <source>
        <dbReference type="Proteomes" id="UP000030689"/>
    </source>
</evidence>
<evidence type="ECO:0000256" key="2">
    <source>
        <dbReference type="ARBA" id="ARBA00022454"/>
    </source>
</evidence>
<dbReference type="Gene3D" id="2.170.270.10">
    <property type="entry name" value="SET domain"/>
    <property type="match status" value="1"/>
</dbReference>
<dbReference type="PROSITE" id="PS50867">
    <property type="entry name" value="PRE_SET"/>
    <property type="match status" value="1"/>
</dbReference>
<dbReference type="GO" id="GO:0000775">
    <property type="term" value="C:chromosome, centromeric region"/>
    <property type="evidence" value="ECO:0007669"/>
    <property type="project" value="UniProtKB-SubCell"/>
</dbReference>
<feature type="domain" description="Pre-SET" evidence="9">
    <location>
        <begin position="343"/>
        <end position="403"/>
    </location>
</feature>
<evidence type="ECO:0000256" key="7">
    <source>
        <dbReference type="SAM" id="MobiDB-lite"/>
    </source>
</evidence>
<dbReference type="AlphaFoldDB" id="V4JYI3"/>
<dbReference type="InterPro" id="IPR046341">
    <property type="entry name" value="SET_dom_sf"/>
</dbReference>
<dbReference type="Pfam" id="PF02182">
    <property type="entry name" value="SAD_SRA"/>
    <property type="match status" value="1"/>
</dbReference>
<organism evidence="11 12">
    <name type="scientific">Eutrema salsugineum</name>
    <name type="common">Saltwater cress</name>
    <name type="synonym">Sisymbrium salsugineum</name>
    <dbReference type="NCBI Taxonomy" id="72664"/>
    <lineage>
        <taxon>Eukaryota</taxon>
        <taxon>Viridiplantae</taxon>
        <taxon>Streptophyta</taxon>
        <taxon>Embryophyta</taxon>
        <taxon>Tracheophyta</taxon>
        <taxon>Spermatophyta</taxon>
        <taxon>Magnoliopsida</taxon>
        <taxon>eudicotyledons</taxon>
        <taxon>Gunneridae</taxon>
        <taxon>Pentapetalae</taxon>
        <taxon>rosids</taxon>
        <taxon>malvids</taxon>
        <taxon>Brassicales</taxon>
        <taxon>Brassicaceae</taxon>
        <taxon>Eutremeae</taxon>
        <taxon>Eutrema</taxon>
    </lineage>
</organism>
<dbReference type="Pfam" id="PF05033">
    <property type="entry name" value="Pre-SET"/>
    <property type="match status" value="1"/>
</dbReference>
<keyword evidence="12" id="KW-1185">Reference proteome</keyword>
<feature type="region of interest" description="Disordered" evidence="7">
    <location>
        <begin position="1"/>
        <end position="57"/>
    </location>
</feature>
<protein>
    <recommendedName>
        <fullName evidence="13">SET domain-containing protein</fullName>
    </recommendedName>
</protein>
<dbReference type="PROSITE" id="PS51015">
    <property type="entry name" value="YDG"/>
    <property type="match status" value="1"/>
</dbReference>